<dbReference type="Proteomes" id="UP000077881">
    <property type="component" value="Unassembled WGS sequence"/>
</dbReference>
<evidence type="ECO:0000313" key="4">
    <source>
        <dbReference type="EMBL" id="OAK74003.1"/>
    </source>
</evidence>
<dbReference type="SUPFAM" id="SSF53649">
    <property type="entry name" value="Alkaline phosphatase-like"/>
    <property type="match status" value="1"/>
</dbReference>
<name>A0A178A270_9BACI</name>
<reference evidence="4 5" key="1">
    <citation type="submission" date="2015-05" db="EMBL/GenBank/DDBJ databases">
        <title>Comparison of genome.</title>
        <authorList>
            <person name="Zheng Z."/>
            <person name="Sun M."/>
        </authorList>
    </citation>
    <scope>NUCLEOTIDE SEQUENCE [LARGE SCALE GENOMIC DNA]</scope>
    <source>
        <strain evidence="4 5">G25-74</strain>
    </source>
</reference>
<dbReference type="PANTHER" id="PTHR42693">
    <property type="entry name" value="ARYLSULFATASE FAMILY MEMBER"/>
    <property type="match status" value="1"/>
</dbReference>
<dbReference type="PANTHER" id="PTHR42693:SF53">
    <property type="entry name" value="ENDO-4-O-SULFATASE"/>
    <property type="match status" value="1"/>
</dbReference>
<proteinExistence type="inferred from homology"/>
<feature type="domain" description="Sulfatase N-terminal" evidence="3">
    <location>
        <begin position="5"/>
        <end position="355"/>
    </location>
</feature>
<dbReference type="CDD" id="cd16033">
    <property type="entry name" value="sulfatase_like"/>
    <property type="match status" value="1"/>
</dbReference>
<sequence>MSKKPNVLFIMVDQQRYDCIGFSQEYPVRTPNIDDLAKNGIWFMNAYTNIPLCTPARSALINGRRPETFGTLWNHDLGSAIKPLEPREYSWPRELRKLGYNNAYLGKWHVHPQYNPKAYGYEHYVSLNEYTKFREKKYPERKLSDGIRIDEEEKLTKWHGEIDPIPLEDSRTHWLSRKASEMLEKLSRKADPWHIRIDFSEPHLPYNPNGKFVGMYSPENIPAWGGFAEEFINKPYIQKQQLYNWQVENFEWKDWAKIVAKYYAVISQVDHAIGQILNTLERLKLEEDTIVIFTSDHGDLCGSHRMMDKHFVMYEDVVKVPLILKWSGKIRGNSTCSEFVYNLLDLPPTILELLDMTIPDFFQGRSLVPFLKGEILPDWRQEIVATYHGQQFGLFTQRMYRTHAWKYIWNPTSIDELYDLREDPFELTNEIYNTKHKDRLKEFRRRLFSILLEEGDPFINNNWMRDQLLNSHKL</sequence>
<dbReference type="InterPro" id="IPR017850">
    <property type="entry name" value="Alkaline_phosphatase_core_sf"/>
</dbReference>
<dbReference type="InterPro" id="IPR050738">
    <property type="entry name" value="Sulfatase"/>
</dbReference>
<dbReference type="Gene3D" id="3.40.720.10">
    <property type="entry name" value="Alkaline Phosphatase, subunit A"/>
    <property type="match status" value="1"/>
</dbReference>
<dbReference type="EMBL" id="LDJR01000028">
    <property type="protein sequence ID" value="OAK74003.1"/>
    <property type="molecule type" value="Genomic_DNA"/>
</dbReference>
<gene>
    <name evidence="4" type="ORF">ABB05_06195</name>
</gene>
<dbReference type="AlphaFoldDB" id="A0A178A270"/>
<dbReference type="GO" id="GO:0004065">
    <property type="term" value="F:arylsulfatase activity"/>
    <property type="evidence" value="ECO:0007669"/>
    <property type="project" value="TreeGrafter"/>
</dbReference>
<dbReference type="RefSeq" id="WP_064467812.1">
    <property type="nucleotide sequence ID" value="NZ_LDJR01000028.1"/>
</dbReference>
<comment type="caution">
    <text evidence="4">The sequence shown here is derived from an EMBL/GenBank/DDBJ whole genome shotgun (WGS) entry which is preliminary data.</text>
</comment>
<dbReference type="InterPro" id="IPR000917">
    <property type="entry name" value="Sulfatase_N"/>
</dbReference>
<evidence type="ECO:0000256" key="2">
    <source>
        <dbReference type="ARBA" id="ARBA00022801"/>
    </source>
</evidence>
<dbReference type="PATRIC" id="fig|217031.6.peg.1340"/>
<dbReference type="STRING" id="217031.ABB05_06195"/>
<evidence type="ECO:0000259" key="3">
    <source>
        <dbReference type="Pfam" id="PF00884"/>
    </source>
</evidence>
<dbReference type="Pfam" id="PF00884">
    <property type="entry name" value="Sulfatase"/>
    <property type="match status" value="1"/>
</dbReference>
<comment type="similarity">
    <text evidence="1">Belongs to the sulfatase family.</text>
</comment>
<organism evidence="4 5">
    <name type="scientific">Lederbergia galactosidilytica</name>
    <dbReference type="NCBI Taxonomy" id="217031"/>
    <lineage>
        <taxon>Bacteria</taxon>
        <taxon>Bacillati</taxon>
        <taxon>Bacillota</taxon>
        <taxon>Bacilli</taxon>
        <taxon>Bacillales</taxon>
        <taxon>Bacillaceae</taxon>
        <taxon>Lederbergia</taxon>
    </lineage>
</organism>
<evidence type="ECO:0000256" key="1">
    <source>
        <dbReference type="ARBA" id="ARBA00008779"/>
    </source>
</evidence>
<dbReference type="OrthoDB" id="9762324at2"/>
<protein>
    <recommendedName>
        <fullName evidence="3">Sulfatase N-terminal domain-containing protein</fullName>
    </recommendedName>
</protein>
<accession>A0A178A270</accession>
<evidence type="ECO:0000313" key="5">
    <source>
        <dbReference type="Proteomes" id="UP000077881"/>
    </source>
</evidence>
<keyword evidence="5" id="KW-1185">Reference proteome</keyword>
<keyword evidence="2" id="KW-0378">Hydrolase</keyword>